<dbReference type="Pfam" id="PF02436">
    <property type="entry name" value="PYC_OADA"/>
    <property type="match status" value="1"/>
</dbReference>
<feature type="region of interest" description="Disordered" evidence="2">
    <location>
        <begin position="458"/>
        <end position="478"/>
    </location>
</feature>
<evidence type="ECO:0000259" key="4">
    <source>
        <dbReference type="PROSITE" id="PS50991"/>
    </source>
</evidence>
<dbReference type="FunFam" id="2.40.50.100:FF:000003">
    <property type="entry name" value="Acetyl-CoA carboxylase biotin carboxyl carrier protein"/>
    <property type="match status" value="1"/>
</dbReference>
<dbReference type="RefSeq" id="WP_274038516.1">
    <property type="nucleotide sequence ID" value="NZ_CP059733.1"/>
</dbReference>
<organism evidence="5 6">
    <name type="scientific">Thalassomonas viridans</name>
    <dbReference type="NCBI Taxonomy" id="137584"/>
    <lineage>
        <taxon>Bacteria</taxon>
        <taxon>Pseudomonadati</taxon>
        <taxon>Pseudomonadota</taxon>
        <taxon>Gammaproteobacteria</taxon>
        <taxon>Alteromonadales</taxon>
        <taxon>Colwelliaceae</taxon>
        <taxon>Thalassomonas</taxon>
    </lineage>
</organism>
<dbReference type="InterPro" id="IPR005776">
    <property type="entry name" value="OadA"/>
</dbReference>
<dbReference type="InterPro" id="IPR000891">
    <property type="entry name" value="PYR_CT"/>
</dbReference>
<dbReference type="NCBIfam" id="NF010643">
    <property type="entry name" value="PRK14040.1"/>
    <property type="match status" value="1"/>
</dbReference>
<keyword evidence="1" id="KW-0092">Biotin</keyword>
<dbReference type="KEGG" id="tvd:SG34_005215"/>
<dbReference type="InterPro" id="IPR003379">
    <property type="entry name" value="Carboxylase_cons_dom"/>
</dbReference>
<dbReference type="GO" id="GO:0006094">
    <property type="term" value="P:gluconeogenesis"/>
    <property type="evidence" value="ECO:0007669"/>
    <property type="project" value="TreeGrafter"/>
</dbReference>
<feature type="compositionally biased region" description="Low complexity" evidence="2">
    <location>
        <begin position="465"/>
        <end position="478"/>
    </location>
</feature>
<accession>A0AAE9Z463</accession>
<dbReference type="InterPro" id="IPR001882">
    <property type="entry name" value="Biotin_BS"/>
</dbReference>
<evidence type="ECO:0000259" key="3">
    <source>
        <dbReference type="PROSITE" id="PS50968"/>
    </source>
</evidence>
<dbReference type="InterPro" id="IPR055268">
    <property type="entry name" value="PCB-like"/>
</dbReference>
<sequence length="597" mass="64394">MTKPLGITEVVLRDGHQSLLATRLRLEDMLPIAAKLDDIGYWSIESWGGATFDSCIRYLGEDPWERIRALKKAMPKTKQQMLFRGQNILGYRHYADDVVEKFVERAHVNGIDVFRIFDAMNDVRNLQTAIKAAVKVGAHAQGTLSYTESPVHTLEGWLTMAKQLEDMGAHSLCIKDMAGLLKPYDGAELISKLKETVSLPISLHCHATTGLSIATHMKAIDADVDVIDTSISSMSMTYGHSPTETLVSMVAGTERDTGLDMVKLAEVAAYFRDIREKYAQFEGSLKGVDARILLAQVPGGMLTNMENQLKEQGAADRLDEVLTEIPKVRKDLGYIPLVTPTSQIVGTQAVLNVLTGERYKSITKETAGVLKGEYGATADKVNAELQAQVLNGGQAITCRPADLLSPEMDKLTLELEGLAQEKGISLAEETVDDVLTYALFPQIGLKFLENRDNADAFEPEPGLVTTEPKATAEAAPTNKASAAAESYSVSVDGKVYDVVVGPGGAIKDISFAAVGDEAIKQSTSVSAEETLNAPLAGNIFKVLVKPGDRVAANDVVIIMEAMKMETEVRAVTDGEVTALHAKEGDSVAVGEALLSLV</sequence>
<dbReference type="NCBIfam" id="NF006761">
    <property type="entry name" value="PRK09282.1"/>
    <property type="match status" value="1"/>
</dbReference>
<dbReference type="PROSITE" id="PS00188">
    <property type="entry name" value="BIOTIN"/>
    <property type="match status" value="1"/>
</dbReference>
<dbReference type="Pfam" id="PF00682">
    <property type="entry name" value="HMGL-like"/>
    <property type="match status" value="1"/>
</dbReference>
<feature type="domain" description="Pyruvate carboxyltransferase" evidence="4">
    <location>
        <begin position="5"/>
        <end position="265"/>
    </location>
</feature>
<evidence type="ECO:0000313" key="5">
    <source>
        <dbReference type="EMBL" id="WDE06325.1"/>
    </source>
</evidence>
<dbReference type="AlphaFoldDB" id="A0AAE9Z463"/>
<dbReference type="InterPro" id="IPR013785">
    <property type="entry name" value="Aldolase_TIM"/>
</dbReference>
<evidence type="ECO:0000256" key="2">
    <source>
        <dbReference type="SAM" id="MobiDB-lite"/>
    </source>
</evidence>
<dbReference type="GO" id="GO:0006814">
    <property type="term" value="P:sodium ion transport"/>
    <property type="evidence" value="ECO:0007669"/>
    <property type="project" value="InterPro"/>
</dbReference>
<dbReference type="Gene3D" id="3.20.20.70">
    <property type="entry name" value="Aldolase class I"/>
    <property type="match status" value="1"/>
</dbReference>
<dbReference type="NCBIfam" id="TIGR01108">
    <property type="entry name" value="oadA"/>
    <property type="match status" value="1"/>
</dbReference>
<dbReference type="GO" id="GO:0004736">
    <property type="term" value="F:pyruvate carboxylase activity"/>
    <property type="evidence" value="ECO:0007669"/>
    <property type="project" value="UniProtKB-ARBA"/>
</dbReference>
<dbReference type="GO" id="GO:0005737">
    <property type="term" value="C:cytoplasm"/>
    <property type="evidence" value="ECO:0007669"/>
    <property type="project" value="TreeGrafter"/>
</dbReference>
<reference evidence="5 6" key="1">
    <citation type="journal article" date="2015" name="Genome Announc.">
        <title>Draft Genome Sequences of Marine Isolates of Thalassomonas viridans and Thalassomonas actiniarum.</title>
        <authorList>
            <person name="Olonade I."/>
            <person name="van Zyl L.J."/>
            <person name="Trindade M."/>
        </authorList>
    </citation>
    <scope>NUCLEOTIDE SEQUENCE [LARGE SCALE GENOMIC DNA]</scope>
    <source>
        <strain evidence="5 6">XOM25</strain>
    </source>
</reference>
<dbReference type="CDD" id="cd07937">
    <property type="entry name" value="DRE_TIM_PC_TC_5S"/>
    <property type="match status" value="1"/>
</dbReference>
<evidence type="ECO:0000313" key="6">
    <source>
        <dbReference type="Proteomes" id="UP000032352"/>
    </source>
</evidence>
<dbReference type="Pfam" id="PF00364">
    <property type="entry name" value="Biotin_lipoyl"/>
    <property type="match status" value="1"/>
</dbReference>
<dbReference type="PANTHER" id="PTHR43778:SF2">
    <property type="entry name" value="PYRUVATE CARBOXYLASE, MITOCHONDRIAL"/>
    <property type="match status" value="1"/>
</dbReference>
<dbReference type="Gene3D" id="2.40.50.100">
    <property type="match status" value="1"/>
</dbReference>
<name>A0AAE9Z463_9GAMM</name>
<dbReference type="PROSITE" id="PS50968">
    <property type="entry name" value="BIOTINYL_LIPOYL"/>
    <property type="match status" value="1"/>
</dbReference>
<dbReference type="EMBL" id="CP059733">
    <property type="protein sequence ID" value="WDE06325.1"/>
    <property type="molecule type" value="Genomic_DNA"/>
</dbReference>
<proteinExistence type="predicted"/>
<dbReference type="GO" id="GO:0008948">
    <property type="term" value="F:oxaloacetate decarboxylase activity"/>
    <property type="evidence" value="ECO:0007669"/>
    <property type="project" value="InterPro"/>
</dbReference>
<dbReference type="InterPro" id="IPR000089">
    <property type="entry name" value="Biotin_lipoyl"/>
</dbReference>
<dbReference type="SUPFAM" id="SSF51569">
    <property type="entry name" value="Aldolase"/>
    <property type="match status" value="1"/>
</dbReference>
<protein>
    <submittedName>
        <fullName evidence="5">Sodium-extruding oxaloacetate decarboxylase subunit alpha</fullName>
    </submittedName>
</protein>
<dbReference type="SUPFAM" id="SSF51230">
    <property type="entry name" value="Single hybrid motif"/>
    <property type="match status" value="1"/>
</dbReference>
<feature type="domain" description="Lipoyl-binding" evidence="3">
    <location>
        <begin position="522"/>
        <end position="597"/>
    </location>
</feature>
<keyword evidence="6" id="KW-1185">Reference proteome</keyword>
<dbReference type="CDD" id="cd06850">
    <property type="entry name" value="biotinyl_domain"/>
    <property type="match status" value="1"/>
</dbReference>
<reference evidence="5 6" key="2">
    <citation type="journal article" date="2022" name="Mar. Drugs">
        <title>Bioassay-Guided Fractionation Leads to the Detection of Cholic Acid Generated by the Rare Thalassomonas sp.</title>
        <authorList>
            <person name="Pheiffer F."/>
            <person name="Schneider Y.K."/>
            <person name="Hansen E.H."/>
            <person name="Andersen J.H."/>
            <person name="Isaksson J."/>
            <person name="Busche T."/>
            <person name="R C."/>
            <person name="Kalinowski J."/>
            <person name="Zyl L.V."/>
            <person name="Trindade M."/>
        </authorList>
    </citation>
    <scope>NUCLEOTIDE SEQUENCE [LARGE SCALE GENOMIC DNA]</scope>
    <source>
        <strain evidence="5 6">XOM25</strain>
    </source>
</reference>
<dbReference type="SUPFAM" id="SSF89000">
    <property type="entry name" value="post-HMGL domain-like"/>
    <property type="match status" value="1"/>
</dbReference>
<dbReference type="Proteomes" id="UP000032352">
    <property type="component" value="Chromosome"/>
</dbReference>
<dbReference type="PANTHER" id="PTHR43778">
    <property type="entry name" value="PYRUVATE CARBOXYLASE"/>
    <property type="match status" value="1"/>
</dbReference>
<dbReference type="PROSITE" id="PS50991">
    <property type="entry name" value="PYR_CT"/>
    <property type="match status" value="1"/>
</dbReference>
<evidence type="ECO:0000256" key="1">
    <source>
        <dbReference type="ARBA" id="ARBA00023267"/>
    </source>
</evidence>
<gene>
    <name evidence="5" type="primary">oadA</name>
    <name evidence="5" type="ORF">SG34_005215</name>
</gene>
<dbReference type="InterPro" id="IPR011053">
    <property type="entry name" value="Single_hybrid_motif"/>
</dbReference>